<sequence length="34" mass="3927">MNCSSKVHHIDSTPLIQTLFHKHFCLTCFPLPTE</sequence>
<name>A0A2P2NLQ4_RHIMU</name>
<protein>
    <submittedName>
        <fullName evidence="1">Uncharacterized protein</fullName>
    </submittedName>
</protein>
<organism evidence="1">
    <name type="scientific">Rhizophora mucronata</name>
    <name type="common">Asiatic mangrove</name>
    <dbReference type="NCBI Taxonomy" id="61149"/>
    <lineage>
        <taxon>Eukaryota</taxon>
        <taxon>Viridiplantae</taxon>
        <taxon>Streptophyta</taxon>
        <taxon>Embryophyta</taxon>
        <taxon>Tracheophyta</taxon>
        <taxon>Spermatophyta</taxon>
        <taxon>Magnoliopsida</taxon>
        <taxon>eudicotyledons</taxon>
        <taxon>Gunneridae</taxon>
        <taxon>Pentapetalae</taxon>
        <taxon>rosids</taxon>
        <taxon>fabids</taxon>
        <taxon>Malpighiales</taxon>
        <taxon>Rhizophoraceae</taxon>
        <taxon>Rhizophora</taxon>
    </lineage>
</organism>
<dbReference type="EMBL" id="GGEC01062925">
    <property type="protein sequence ID" value="MBX43409.1"/>
    <property type="molecule type" value="Transcribed_RNA"/>
</dbReference>
<dbReference type="AlphaFoldDB" id="A0A2P2NLQ4"/>
<proteinExistence type="predicted"/>
<accession>A0A2P2NLQ4</accession>
<reference evidence="1" key="1">
    <citation type="submission" date="2018-02" db="EMBL/GenBank/DDBJ databases">
        <title>Rhizophora mucronata_Transcriptome.</title>
        <authorList>
            <person name="Meera S.P."/>
            <person name="Sreeshan A."/>
            <person name="Augustine A."/>
        </authorList>
    </citation>
    <scope>NUCLEOTIDE SEQUENCE</scope>
    <source>
        <tissue evidence="1">Leaf</tissue>
    </source>
</reference>
<evidence type="ECO:0000313" key="1">
    <source>
        <dbReference type="EMBL" id="MBX43409.1"/>
    </source>
</evidence>